<dbReference type="Proteomes" id="UP001174909">
    <property type="component" value="Unassembled WGS sequence"/>
</dbReference>
<gene>
    <name evidence="2" type="ORF">GBAR_LOCUS31046</name>
</gene>
<protein>
    <recommendedName>
        <fullName evidence="4">Secreted protein</fullName>
    </recommendedName>
</protein>
<evidence type="ECO:0000313" key="2">
    <source>
        <dbReference type="EMBL" id="CAI8056993.1"/>
    </source>
</evidence>
<evidence type="ECO:0000256" key="1">
    <source>
        <dbReference type="SAM" id="SignalP"/>
    </source>
</evidence>
<comment type="caution">
    <text evidence="2">The sequence shown here is derived from an EMBL/GenBank/DDBJ whole genome shotgun (WGS) entry which is preliminary data.</text>
</comment>
<evidence type="ECO:0000313" key="3">
    <source>
        <dbReference type="Proteomes" id="UP001174909"/>
    </source>
</evidence>
<evidence type="ECO:0008006" key="4">
    <source>
        <dbReference type="Google" id="ProtNLM"/>
    </source>
</evidence>
<reference evidence="2" key="1">
    <citation type="submission" date="2023-03" db="EMBL/GenBank/DDBJ databases">
        <authorList>
            <person name="Steffen K."/>
            <person name="Cardenas P."/>
        </authorList>
    </citation>
    <scope>NUCLEOTIDE SEQUENCE</scope>
</reference>
<accession>A0AA35XFK4</accession>
<sequence length="87" mass="9636">MCAVRPWHIDLLLISMAHNTKSGSSVRANGPTVADGSTITVLRVLIHITTFYQSHYNTTNSLHHAQGKAQLSPKAIFEHNIFLTRVV</sequence>
<keyword evidence="1" id="KW-0732">Signal</keyword>
<feature type="chain" id="PRO_5041351795" description="Secreted protein" evidence="1">
    <location>
        <begin position="23"/>
        <end position="87"/>
    </location>
</feature>
<organism evidence="2 3">
    <name type="scientific">Geodia barretti</name>
    <name type="common">Barrett's horny sponge</name>
    <dbReference type="NCBI Taxonomy" id="519541"/>
    <lineage>
        <taxon>Eukaryota</taxon>
        <taxon>Metazoa</taxon>
        <taxon>Porifera</taxon>
        <taxon>Demospongiae</taxon>
        <taxon>Heteroscleromorpha</taxon>
        <taxon>Tetractinellida</taxon>
        <taxon>Astrophorina</taxon>
        <taxon>Geodiidae</taxon>
        <taxon>Geodia</taxon>
    </lineage>
</organism>
<keyword evidence="3" id="KW-1185">Reference proteome</keyword>
<dbReference type="AlphaFoldDB" id="A0AA35XFK4"/>
<proteinExistence type="predicted"/>
<name>A0AA35XFK4_GEOBA</name>
<feature type="signal peptide" evidence="1">
    <location>
        <begin position="1"/>
        <end position="22"/>
    </location>
</feature>
<dbReference type="EMBL" id="CASHTH010004416">
    <property type="protein sequence ID" value="CAI8056993.1"/>
    <property type="molecule type" value="Genomic_DNA"/>
</dbReference>